<proteinExistence type="inferred from homology"/>
<keyword evidence="3 11" id="KW-1134">Transmembrane beta strand</keyword>
<feature type="domain" description="TonB-dependent receptor plug" evidence="14">
    <location>
        <begin position="66"/>
        <end position="168"/>
    </location>
</feature>
<evidence type="ECO:0000259" key="13">
    <source>
        <dbReference type="Pfam" id="PF00593"/>
    </source>
</evidence>
<dbReference type="EMBL" id="CP080507">
    <property type="protein sequence ID" value="QYM79253.1"/>
    <property type="molecule type" value="Genomic_DNA"/>
</dbReference>
<reference evidence="15" key="1">
    <citation type="submission" date="2021-08" db="EMBL/GenBank/DDBJ databases">
        <title>Genome of a novel bacterium of the phylum Verrucomicrobia, Oleiharenicola sp. KSB-15.</title>
        <authorList>
            <person name="Chung J.-H."/>
            <person name="Ahn J.-H."/>
            <person name="Yoon Y."/>
            <person name="Kim D.-Y."/>
            <person name="An S.-H."/>
            <person name="Park I."/>
            <person name="Yeon J."/>
        </authorList>
    </citation>
    <scope>NUCLEOTIDE SEQUENCE</scope>
    <source>
        <strain evidence="15">KSB-15</strain>
    </source>
</reference>
<evidence type="ECO:0000256" key="11">
    <source>
        <dbReference type="PROSITE-ProRule" id="PRU01360"/>
    </source>
</evidence>
<dbReference type="InterPro" id="IPR012910">
    <property type="entry name" value="Plug_dom"/>
</dbReference>
<dbReference type="RefSeq" id="WP_220162892.1">
    <property type="nucleotide sequence ID" value="NZ_CP080507.1"/>
</dbReference>
<keyword evidence="2 11" id="KW-0813">Transport</keyword>
<protein>
    <submittedName>
        <fullName evidence="15">TonB-dependent receptor</fullName>
    </submittedName>
</protein>
<accession>A0A8F9XK20</accession>
<evidence type="ECO:0000313" key="16">
    <source>
        <dbReference type="Proteomes" id="UP000825051"/>
    </source>
</evidence>
<keyword evidence="6" id="KW-0408">Iron</keyword>
<feature type="domain" description="TonB-dependent receptor-like beta-barrel" evidence="13">
    <location>
        <begin position="339"/>
        <end position="944"/>
    </location>
</feature>
<evidence type="ECO:0000256" key="2">
    <source>
        <dbReference type="ARBA" id="ARBA00022448"/>
    </source>
</evidence>
<evidence type="ECO:0000256" key="3">
    <source>
        <dbReference type="ARBA" id="ARBA00022452"/>
    </source>
</evidence>
<dbReference type="PANTHER" id="PTHR32552">
    <property type="entry name" value="FERRICHROME IRON RECEPTOR-RELATED"/>
    <property type="match status" value="1"/>
</dbReference>
<dbReference type="PROSITE" id="PS52016">
    <property type="entry name" value="TONB_DEPENDENT_REC_3"/>
    <property type="match status" value="1"/>
</dbReference>
<name>A0A8F9XK20_9BACT</name>
<evidence type="ECO:0000256" key="5">
    <source>
        <dbReference type="ARBA" id="ARBA00022692"/>
    </source>
</evidence>
<dbReference type="InterPro" id="IPR036942">
    <property type="entry name" value="Beta-barrel_TonB_sf"/>
</dbReference>
<keyword evidence="5 11" id="KW-0812">Transmembrane</keyword>
<evidence type="ECO:0000256" key="1">
    <source>
        <dbReference type="ARBA" id="ARBA00004571"/>
    </source>
</evidence>
<dbReference type="Pfam" id="PF07715">
    <property type="entry name" value="Plug"/>
    <property type="match status" value="1"/>
</dbReference>
<dbReference type="KEGG" id="ole:K0B96_01145"/>
<evidence type="ECO:0000259" key="14">
    <source>
        <dbReference type="Pfam" id="PF07715"/>
    </source>
</evidence>
<evidence type="ECO:0000256" key="4">
    <source>
        <dbReference type="ARBA" id="ARBA00022496"/>
    </source>
</evidence>
<keyword evidence="4" id="KW-0410">Iron transport</keyword>
<gene>
    <name evidence="15" type="ORF">K0B96_01145</name>
</gene>
<keyword evidence="9 11" id="KW-0472">Membrane</keyword>
<keyword evidence="7" id="KW-0406">Ion transport</keyword>
<keyword evidence="16" id="KW-1185">Reference proteome</keyword>
<evidence type="ECO:0000256" key="8">
    <source>
        <dbReference type="ARBA" id="ARBA00023077"/>
    </source>
</evidence>
<comment type="similarity">
    <text evidence="11 12">Belongs to the TonB-dependent receptor family.</text>
</comment>
<dbReference type="SUPFAM" id="SSF56935">
    <property type="entry name" value="Porins"/>
    <property type="match status" value="1"/>
</dbReference>
<keyword evidence="10 11" id="KW-0998">Cell outer membrane</keyword>
<dbReference type="Gene3D" id="2.40.170.20">
    <property type="entry name" value="TonB-dependent receptor, beta-barrel domain"/>
    <property type="match status" value="1"/>
</dbReference>
<dbReference type="InterPro" id="IPR037066">
    <property type="entry name" value="Plug_dom_sf"/>
</dbReference>
<sequence length="972" mass="106256">MAAVSLTTSVWAQTAKTTTTTTTTTTDATPSDDEVQTLSPFQVTSEKDTGYLRTNSVTATRINMPIQNIPISVSVMAKDFIDDNNIRSITDIFRYSSSGSGDNRFTMARPANSATPQGGFTLRGFGVNSILRNGVARYNAYNINNIDRVEVVKGPASVFFGSGYPGGVINYITKQPVFGKIPTTITHQVGENNVNRVVLDHNAQLSRKAAMRVVASWENSSGERNFEFKKENSLTANVTLVPFDSGKLTITAEIETIDSKVNANQNDWYFPEGWFKAYAAPSQALINAAGLAANADPVAAYRARIFSNGAGTWAQDTRNATGDQTLPTYTRVLKGAYYQDASGNYIHDTGFNSTNRGSYSNNHNDTGTVTVALSPASFVDARYVLTNENGRFDNVEGFTLPNADARTFNTQYGLNTAGYWLRRQNHQVDAILKYDKFGIKNRLLVGGVFIKNRQQYNAVAGAPFNRFYSMIPGASNPEGNLNNTLVPAAMVPSAGDVPSAQVIRDRFGKIKTVTQVFTNWDPGAEVQPDNHRVVEIDRTAVDGYDTEDQAGYLNYQGSLLNDRLTLLAGVRREMHRDSGQYLTGNFPWFANPPYAFTDQTTYPQGLYNYSASYAGDTNNFQRQAGTSWMGGASFQVAKDVNVFASYSKVFRLNSGTKGSASQLDIPLWYNAAKAWAQNTANSAYNASGAFNYRGQSITSYDQFHDALAALGAFDVIKPETGYNAEVGVKTTLWDNKLVGTASIFHAERKDQKYDDGTAQANEPLNAAYSGGGNVAIFGPAGNPYSGARLLRWRTTATRNRIEGADFDVTWTPIRNFQAVVNGAWMWTAEVADSLTAKPGTAAYTAYTPAQKVSANILYGSRIANVPEYRLNAFANYTFTDGPVAGLTVGGAMRYSSKTVVSQSVDWNPLNGGFQSGDFTTFDVSVGYQWELFGYKIGSRLAVYNVTDEKYVEGPTYVLSPARSWLLTNTLKF</sequence>
<dbReference type="PANTHER" id="PTHR32552:SF81">
    <property type="entry name" value="TONB-DEPENDENT OUTER MEMBRANE RECEPTOR"/>
    <property type="match status" value="1"/>
</dbReference>
<evidence type="ECO:0000313" key="15">
    <source>
        <dbReference type="EMBL" id="QYM79253.1"/>
    </source>
</evidence>
<evidence type="ECO:0000256" key="7">
    <source>
        <dbReference type="ARBA" id="ARBA00023065"/>
    </source>
</evidence>
<dbReference type="InterPro" id="IPR000531">
    <property type="entry name" value="Beta-barrel_TonB"/>
</dbReference>
<organism evidence="15 16">
    <name type="scientific">Horticoccus luteus</name>
    <dbReference type="NCBI Taxonomy" id="2862869"/>
    <lineage>
        <taxon>Bacteria</taxon>
        <taxon>Pseudomonadati</taxon>
        <taxon>Verrucomicrobiota</taxon>
        <taxon>Opitutia</taxon>
        <taxon>Opitutales</taxon>
        <taxon>Opitutaceae</taxon>
        <taxon>Horticoccus</taxon>
    </lineage>
</organism>
<evidence type="ECO:0000256" key="9">
    <source>
        <dbReference type="ARBA" id="ARBA00023136"/>
    </source>
</evidence>
<keyword evidence="15" id="KW-0675">Receptor</keyword>
<evidence type="ECO:0000256" key="6">
    <source>
        <dbReference type="ARBA" id="ARBA00023004"/>
    </source>
</evidence>
<keyword evidence="8 12" id="KW-0798">TonB box</keyword>
<dbReference type="GO" id="GO:0009279">
    <property type="term" value="C:cell outer membrane"/>
    <property type="evidence" value="ECO:0007669"/>
    <property type="project" value="UniProtKB-SubCell"/>
</dbReference>
<dbReference type="Proteomes" id="UP000825051">
    <property type="component" value="Chromosome"/>
</dbReference>
<dbReference type="Gene3D" id="2.170.130.10">
    <property type="entry name" value="TonB-dependent receptor, plug domain"/>
    <property type="match status" value="1"/>
</dbReference>
<evidence type="ECO:0000256" key="10">
    <source>
        <dbReference type="ARBA" id="ARBA00023237"/>
    </source>
</evidence>
<dbReference type="AlphaFoldDB" id="A0A8F9XK20"/>
<dbReference type="GO" id="GO:0006826">
    <property type="term" value="P:iron ion transport"/>
    <property type="evidence" value="ECO:0007669"/>
    <property type="project" value="UniProtKB-KW"/>
</dbReference>
<comment type="subcellular location">
    <subcellularLocation>
        <location evidence="1 11">Cell outer membrane</location>
        <topology evidence="1 11">Multi-pass membrane protein</topology>
    </subcellularLocation>
</comment>
<dbReference type="Pfam" id="PF00593">
    <property type="entry name" value="TonB_dep_Rec_b-barrel"/>
    <property type="match status" value="1"/>
</dbReference>
<dbReference type="InterPro" id="IPR039426">
    <property type="entry name" value="TonB-dep_rcpt-like"/>
</dbReference>
<evidence type="ECO:0000256" key="12">
    <source>
        <dbReference type="RuleBase" id="RU003357"/>
    </source>
</evidence>